<protein>
    <submittedName>
        <fullName evidence="1">Uncharacterized protein</fullName>
    </submittedName>
</protein>
<gene>
    <name evidence="1" type="ORF">KTC_15410</name>
</gene>
<dbReference type="AlphaFoldDB" id="A0A455SGX5"/>
<proteinExistence type="predicted"/>
<accession>A0A455SGX5</accession>
<name>A0A455SGX5_9CHLR</name>
<evidence type="ECO:0000313" key="1">
    <source>
        <dbReference type="EMBL" id="BBH86790.1"/>
    </source>
</evidence>
<dbReference type="EMBL" id="AP019376">
    <property type="protein sequence ID" value="BBH86790.1"/>
    <property type="molecule type" value="Genomic_DNA"/>
</dbReference>
<reference evidence="1" key="1">
    <citation type="submission" date="2018-12" db="EMBL/GenBank/DDBJ databases">
        <title>Novel natural products biosynthetic potential of the class Ktedonobacteria.</title>
        <authorList>
            <person name="Zheng Y."/>
            <person name="Saitou A."/>
            <person name="Wang C.M."/>
            <person name="Toyoda A."/>
            <person name="Minakuchi Y."/>
            <person name="Sekiguchi Y."/>
            <person name="Ueda K."/>
            <person name="Takano H."/>
            <person name="Sakai Y."/>
            <person name="Yokota A."/>
            <person name="Yabe S."/>
        </authorList>
    </citation>
    <scope>NUCLEOTIDE SEQUENCE</scope>
    <source>
        <strain evidence="1">COM3</strain>
    </source>
</reference>
<organism evidence="1">
    <name type="scientific">Thermosporothrix sp. COM3</name>
    <dbReference type="NCBI Taxonomy" id="2490863"/>
    <lineage>
        <taxon>Bacteria</taxon>
        <taxon>Bacillati</taxon>
        <taxon>Chloroflexota</taxon>
        <taxon>Ktedonobacteria</taxon>
        <taxon>Ktedonobacterales</taxon>
        <taxon>Thermosporotrichaceae</taxon>
        <taxon>Thermosporothrix</taxon>
    </lineage>
</organism>
<sequence length="70" mass="8114">MSSARGTKPLFQQVPGILILEILEYLSPFQPEKRVQKEVRSSRVFSHLRSGPMICLFRFDVAFFGRIEEV</sequence>